<sequence length="22" mass="2427">MGMSPNHVVQRNFPPMPLITCG</sequence>
<reference evidence="1" key="2">
    <citation type="journal article" date="2015" name="Data Brief">
        <title>Shoot transcriptome of the giant reed, Arundo donax.</title>
        <authorList>
            <person name="Barrero R.A."/>
            <person name="Guerrero F.D."/>
            <person name="Moolhuijzen P."/>
            <person name="Goolsby J.A."/>
            <person name="Tidwell J."/>
            <person name="Bellgard S.E."/>
            <person name="Bellgard M.I."/>
        </authorList>
    </citation>
    <scope>NUCLEOTIDE SEQUENCE</scope>
    <source>
        <tissue evidence="1">Shoot tissue taken approximately 20 cm above the soil surface</tissue>
    </source>
</reference>
<dbReference type="EMBL" id="GBRH01256505">
    <property type="protein sequence ID" value="JAD41390.1"/>
    <property type="molecule type" value="Transcribed_RNA"/>
</dbReference>
<reference evidence="1" key="1">
    <citation type="submission" date="2014-09" db="EMBL/GenBank/DDBJ databases">
        <authorList>
            <person name="Magalhaes I.L.F."/>
            <person name="Oliveira U."/>
            <person name="Santos F.R."/>
            <person name="Vidigal T.H.D.A."/>
            <person name="Brescovit A.D."/>
            <person name="Santos A.J."/>
        </authorList>
    </citation>
    <scope>NUCLEOTIDE SEQUENCE</scope>
    <source>
        <tissue evidence="1">Shoot tissue taken approximately 20 cm above the soil surface</tissue>
    </source>
</reference>
<name>A0A0A8ZXA0_ARUDO</name>
<evidence type="ECO:0000313" key="1">
    <source>
        <dbReference type="EMBL" id="JAD41390.1"/>
    </source>
</evidence>
<protein>
    <submittedName>
        <fullName evidence="1">Uncharacterized protein</fullName>
    </submittedName>
</protein>
<proteinExistence type="predicted"/>
<dbReference type="AlphaFoldDB" id="A0A0A8ZXA0"/>
<accession>A0A0A8ZXA0</accession>
<organism evidence="1">
    <name type="scientific">Arundo donax</name>
    <name type="common">Giant reed</name>
    <name type="synonym">Donax arundinaceus</name>
    <dbReference type="NCBI Taxonomy" id="35708"/>
    <lineage>
        <taxon>Eukaryota</taxon>
        <taxon>Viridiplantae</taxon>
        <taxon>Streptophyta</taxon>
        <taxon>Embryophyta</taxon>
        <taxon>Tracheophyta</taxon>
        <taxon>Spermatophyta</taxon>
        <taxon>Magnoliopsida</taxon>
        <taxon>Liliopsida</taxon>
        <taxon>Poales</taxon>
        <taxon>Poaceae</taxon>
        <taxon>PACMAD clade</taxon>
        <taxon>Arundinoideae</taxon>
        <taxon>Arundineae</taxon>
        <taxon>Arundo</taxon>
    </lineage>
</organism>